<keyword evidence="1" id="KW-0479">Metal-binding</keyword>
<dbReference type="Gene3D" id="4.10.60.10">
    <property type="entry name" value="Zinc finger, CCHC-type"/>
    <property type="match status" value="1"/>
</dbReference>
<feature type="compositionally biased region" description="Low complexity" evidence="5">
    <location>
        <begin position="527"/>
        <end position="541"/>
    </location>
</feature>
<dbReference type="SUPFAM" id="SSF47353">
    <property type="entry name" value="Retrovirus capsid dimerization domain-like"/>
    <property type="match status" value="1"/>
</dbReference>
<feature type="region of interest" description="Disordered" evidence="5">
    <location>
        <begin position="97"/>
        <end position="173"/>
    </location>
</feature>
<dbReference type="PANTHER" id="PTHR40389:SF3">
    <property type="entry name" value="IGE-BINDING PROTEIN"/>
    <property type="match status" value="1"/>
</dbReference>
<evidence type="ECO:0000313" key="7">
    <source>
        <dbReference type="EMBL" id="NXV05602.1"/>
    </source>
</evidence>
<reference evidence="7 8" key="1">
    <citation type="submission" date="2019-09" db="EMBL/GenBank/DDBJ databases">
        <title>Bird 10,000 Genomes (B10K) Project - Family phase.</title>
        <authorList>
            <person name="Zhang G."/>
        </authorList>
    </citation>
    <scope>NUCLEOTIDE SEQUENCE [LARGE SCALE GENOMIC DNA]</scope>
    <source>
        <strain evidence="7">OUT-0056</strain>
        <tissue evidence="7">Blood</tissue>
    </source>
</reference>
<organism evidence="7 8">
    <name type="scientific">Cettia cetti</name>
    <dbReference type="NCBI Taxonomy" id="68486"/>
    <lineage>
        <taxon>Eukaryota</taxon>
        <taxon>Metazoa</taxon>
        <taxon>Chordata</taxon>
        <taxon>Craniata</taxon>
        <taxon>Vertebrata</taxon>
        <taxon>Euteleostomi</taxon>
        <taxon>Archelosauria</taxon>
        <taxon>Archosauria</taxon>
        <taxon>Dinosauria</taxon>
        <taxon>Saurischia</taxon>
        <taxon>Theropoda</taxon>
        <taxon>Coelurosauria</taxon>
        <taxon>Aves</taxon>
        <taxon>Neognathae</taxon>
        <taxon>Neoaves</taxon>
        <taxon>Telluraves</taxon>
        <taxon>Australaves</taxon>
        <taxon>Passeriformes</taxon>
        <taxon>Sylvioidea</taxon>
        <taxon>Sylviidae</taxon>
        <taxon>Acrocephalinae</taxon>
        <taxon>Cettia</taxon>
    </lineage>
</organism>
<name>A0A7L3QT83_9SYLV</name>
<dbReference type="GO" id="GO:0008270">
    <property type="term" value="F:zinc ion binding"/>
    <property type="evidence" value="ECO:0007669"/>
    <property type="project" value="UniProtKB-KW"/>
</dbReference>
<evidence type="ECO:0000313" key="8">
    <source>
        <dbReference type="Proteomes" id="UP000524451"/>
    </source>
</evidence>
<comment type="caution">
    <text evidence="7">The sequence shown here is derived from an EMBL/GenBank/DDBJ whole genome shotgun (WGS) entry which is preliminary data.</text>
</comment>
<evidence type="ECO:0000256" key="4">
    <source>
        <dbReference type="PROSITE-ProRule" id="PRU00047"/>
    </source>
</evidence>
<feature type="domain" description="CCHC-type" evidence="6">
    <location>
        <begin position="491"/>
        <end position="505"/>
    </location>
</feature>
<feature type="non-terminal residue" evidence="7">
    <location>
        <position position="571"/>
    </location>
</feature>
<dbReference type="EMBL" id="VZUI01056214">
    <property type="protein sequence ID" value="NXV05602.1"/>
    <property type="molecule type" value="Genomic_DNA"/>
</dbReference>
<sequence>MDRQAAYELFTAFLRKRQIKGIDLDKELPLSLQYASSYGFFTNPHTVHELGEWRRFGDKLWVLVLDDDKPAKKMSKLWKAVQNELLLSQAEKRAAEEVKTAQERNKNYGLSRDTSAPNPPAFTKIDLPMAVPSAPPSEETGVPEAIPEELHPCRPPRAQNAQIEPEPVPGAKSDLAGAMARERQELWTMLARQGMDRDNELVTAATENLAFPVIFEPNPQGGMLAKISTLDWKILAQLRATAGQYGVTSEPVKQMIEYLFNTHVLLPADIKGIVRLIYTPHQRLLFEAHWQQEAMISVNVQRGQGDPLRGIMLEELLGLEAYSRVEAQAMSGPDKCREAMAVARRAMEKVKAPKGIPLYMGTKQGRDEPLGTFVDKVVEAITKAGVAEYMKGALLKQCILQNGNPSTRALVNTLHGDWSIPDLLEKAASVPTGSQAFLVSALQKIGKGLQEQAKVLQEQAKSSQTQVMAALAPLQAAAATNRRPRTDSRMRCFRCGNVRHIRRDCGVTGVWCGKCQSNTHNTNACCRRSGNSKSSANSSGRVGTQVATATPSGTSYNQPPVGASAWTWQPQ</sequence>
<dbReference type="AlphaFoldDB" id="A0A7L3QT83"/>
<evidence type="ECO:0000256" key="5">
    <source>
        <dbReference type="SAM" id="MobiDB-lite"/>
    </source>
</evidence>
<dbReference type="SUPFAM" id="SSF47943">
    <property type="entry name" value="Retrovirus capsid protein, N-terminal core domain"/>
    <property type="match status" value="1"/>
</dbReference>
<evidence type="ECO:0000256" key="1">
    <source>
        <dbReference type="ARBA" id="ARBA00022723"/>
    </source>
</evidence>
<dbReference type="InterPro" id="IPR008919">
    <property type="entry name" value="Retrov_capsid_N"/>
</dbReference>
<evidence type="ECO:0000256" key="3">
    <source>
        <dbReference type="ARBA" id="ARBA00022833"/>
    </source>
</evidence>
<accession>A0A7L3QT83</accession>
<protein>
    <submittedName>
        <fullName evidence="7">GAK9 protein</fullName>
    </submittedName>
</protein>
<feature type="non-terminal residue" evidence="7">
    <location>
        <position position="1"/>
    </location>
</feature>
<dbReference type="PROSITE" id="PS50158">
    <property type="entry name" value="ZF_CCHC"/>
    <property type="match status" value="1"/>
</dbReference>
<dbReference type="GO" id="GO:0016032">
    <property type="term" value="P:viral process"/>
    <property type="evidence" value="ECO:0007669"/>
    <property type="project" value="InterPro"/>
</dbReference>
<dbReference type="GO" id="GO:0003676">
    <property type="term" value="F:nucleic acid binding"/>
    <property type="evidence" value="ECO:0007669"/>
    <property type="project" value="InterPro"/>
</dbReference>
<keyword evidence="8" id="KW-1185">Reference proteome</keyword>
<keyword evidence="2 4" id="KW-0863">Zinc-finger</keyword>
<evidence type="ECO:0000259" key="6">
    <source>
        <dbReference type="PROSITE" id="PS50158"/>
    </source>
</evidence>
<dbReference type="InterPro" id="IPR050195">
    <property type="entry name" value="Primate_lentivir_Gag_pol-like"/>
</dbReference>
<gene>
    <name evidence="7" type="primary">Ervk9_1</name>
    <name evidence="7" type="ORF">CETCET_R10882</name>
</gene>
<dbReference type="Pfam" id="PF00607">
    <property type="entry name" value="Gag_p24"/>
    <property type="match status" value="1"/>
</dbReference>
<dbReference type="Gene3D" id="1.10.1200.30">
    <property type="match status" value="1"/>
</dbReference>
<feature type="region of interest" description="Disordered" evidence="5">
    <location>
        <begin position="526"/>
        <end position="571"/>
    </location>
</feature>
<proteinExistence type="predicted"/>
<keyword evidence="3" id="KW-0862">Zinc</keyword>
<feature type="compositionally biased region" description="Polar residues" evidence="5">
    <location>
        <begin position="545"/>
        <end position="558"/>
    </location>
</feature>
<evidence type="ECO:0000256" key="2">
    <source>
        <dbReference type="ARBA" id="ARBA00022771"/>
    </source>
</evidence>
<dbReference type="InterPro" id="IPR008916">
    <property type="entry name" value="Retrov_capsid_C"/>
</dbReference>
<dbReference type="PANTHER" id="PTHR40389">
    <property type="entry name" value="ENDOGENOUS RETROVIRUS GROUP K MEMBER 24 GAG POLYPROTEIN-RELATED"/>
    <property type="match status" value="1"/>
</dbReference>
<dbReference type="InterPro" id="IPR001878">
    <property type="entry name" value="Znf_CCHC"/>
</dbReference>
<feature type="compositionally biased region" description="Basic and acidic residues" evidence="5">
    <location>
        <begin position="97"/>
        <end position="106"/>
    </location>
</feature>
<dbReference type="Proteomes" id="UP000524451">
    <property type="component" value="Unassembled WGS sequence"/>
</dbReference>
<dbReference type="Gene3D" id="1.10.375.10">
    <property type="entry name" value="Human Immunodeficiency Virus Type 1 Capsid Protein"/>
    <property type="match status" value="1"/>
</dbReference>